<organism evidence="1 2">
    <name type="scientific">Puccinia triticina</name>
    <dbReference type="NCBI Taxonomy" id="208348"/>
    <lineage>
        <taxon>Eukaryota</taxon>
        <taxon>Fungi</taxon>
        <taxon>Dikarya</taxon>
        <taxon>Basidiomycota</taxon>
        <taxon>Pucciniomycotina</taxon>
        <taxon>Pucciniomycetes</taxon>
        <taxon>Pucciniales</taxon>
        <taxon>Pucciniaceae</taxon>
        <taxon>Puccinia</taxon>
    </lineage>
</organism>
<evidence type="ECO:0000313" key="2">
    <source>
        <dbReference type="Proteomes" id="UP001164743"/>
    </source>
</evidence>
<evidence type="ECO:0000313" key="1">
    <source>
        <dbReference type="EMBL" id="WAQ88515.1"/>
    </source>
</evidence>
<proteinExistence type="predicted"/>
<reference evidence="1" key="1">
    <citation type="submission" date="2022-10" db="EMBL/GenBank/DDBJ databases">
        <title>Puccinia triticina Genome sequencing and assembly.</title>
        <authorList>
            <person name="Li C."/>
        </authorList>
    </citation>
    <scope>NUCLEOTIDE SEQUENCE</scope>
    <source>
        <strain evidence="1">Pt15</strain>
    </source>
</reference>
<name>A0ABY7CV30_9BASI</name>
<protein>
    <submittedName>
        <fullName evidence="1">Uncharacterized protein</fullName>
    </submittedName>
</protein>
<gene>
    <name evidence="1" type="ORF">PtA15_9A642</name>
</gene>
<dbReference type="GeneID" id="77813768"/>
<sequence>MKHTPDPRGKQPPSYLCPHFENFPNFWSIQNFCPTPPLQVGLEPKVKTPTTLTPRPSPPLQLGNLTSCYPYNSLPFARTLTPFHPYNLLPIARTLTPCLPYNSLAIARTHLARILTPHTPPPAPCKRSLKPKSKVPTYTSWPYTLLLPYTSLQQSLTSLLSLILTTCAHQDTYTSPH</sequence>
<dbReference type="EMBL" id="CP110429">
    <property type="protein sequence ID" value="WAQ88515.1"/>
    <property type="molecule type" value="Genomic_DNA"/>
</dbReference>
<accession>A0ABY7CV30</accession>
<dbReference type="Proteomes" id="UP001164743">
    <property type="component" value="Chromosome 9A"/>
</dbReference>
<keyword evidence="2" id="KW-1185">Reference proteome</keyword>
<dbReference type="RefSeq" id="XP_053024070.1">
    <property type="nucleotide sequence ID" value="XM_053172873.1"/>
</dbReference>